<dbReference type="Pfam" id="PF21761">
    <property type="entry name" value="RedAm-like_C"/>
    <property type="match status" value="1"/>
</dbReference>
<gene>
    <name evidence="4" type="ORF">GTW20_10635</name>
</gene>
<dbReference type="GO" id="GO:0050661">
    <property type="term" value="F:NADP binding"/>
    <property type="evidence" value="ECO:0007669"/>
    <property type="project" value="InterPro"/>
</dbReference>
<dbReference type="SUPFAM" id="SSF51735">
    <property type="entry name" value="NAD(P)-binding Rossmann-fold domains"/>
    <property type="match status" value="1"/>
</dbReference>
<feature type="domain" description="6-phosphogluconate dehydrogenase NADP-binding" evidence="2">
    <location>
        <begin position="7"/>
        <end position="159"/>
    </location>
</feature>
<dbReference type="PANTHER" id="PTHR43580:SF2">
    <property type="entry name" value="CYTOKINE-LIKE NUCLEAR FACTOR N-PAC"/>
    <property type="match status" value="1"/>
</dbReference>
<dbReference type="Proteomes" id="UP000467124">
    <property type="component" value="Unassembled WGS sequence"/>
</dbReference>
<dbReference type="InterPro" id="IPR013328">
    <property type="entry name" value="6PGD_dom2"/>
</dbReference>
<evidence type="ECO:0000313" key="5">
    <source>
        <dbReference type="Proteomes" id="UP000467124"/>
    </source>
</evidence>
<dbReference type="Gene3D" id="3.40.50.720">
    <property type="entry name" value="NAD(P)-binding Rossmann-like Domain"/>
    <property type="match status" value="1"/>
</dbReference>
<dbReference type="Gene3D" id="1.10.1040.10">
    <property type="entry name" value="N-(1-d-carboxylethyl)-l-norvaline Dehydrogenase, domain 2"/>
    <property type="match status" value="1"/>
</dbReference>
<comment type="caution">
    <text evidence="4">The sequence shown here is derived from an EMBL/GenBank/DDBJ whole genome shotgun (WGS) entry which is preliminary data.</text>
</comment>
<protein>
    <submittedName>
        <fullName evidence="4">NAD(P)-binding domain-containing protein</fullName>
    </submittedName>
</protein>
<evidence type="ECO:0000259" key="2">
    <source>
        <dbReference type="Pfam" id="PF03446"/>
    </source>
</evidence>
<dbReference type="InterPro" id="IPR051265">
    <property type="entry name" value="HIBADH-related_NP60_sf"/>
</dbReference>
<dbReference type="EMBL" id="WWHY01000001">
    <property type="protein sequence ID" value="MYR32720.1"/>
    <property type="molecule type" value="Genomic_DNA"/>
</dbReference>
<dbReference type="PANTHER" id="PTHR43580">
    <property type="entry name" value="OXIDOREDUCTASE GLYR1-RELATED"/>
    <property type="match status" value="1"/>
</dbReference>
<feature type="chain" id="PRO_5039526485" evidence="1">
    <location>
        <begin position="21"/>
        <end position="292"/>
    </location>
</feature>
<feature type="signal peptide" evidence="1">
    <location>
        <begin position="1"/>
        <end position="20"/>
    </location>
</feature>
<name>A0A7K2IRW6_9ACTN</name>
<dbReference type="RefSeq" id="WP_161110867.1">
    <property type="nucleotide sequence ID" value="NZ_JBHYPC010000011.1"/>
</dbReference>
<evidence type="ECO:0000256" key="1">
    <source>
        <dbReference type="SAM" id="SignalP"/>
    </source>
</evidence>
<organism evidence="4 5">
    <name type="scientific">Nocardiopsis alba</name>
    <dbReference type="NCBI Taxonomy" id="53437"/>
    <lineage>
        <taxon>Bacteria</taxon>
        <taxon>Bacillati</taxon>
        <taxon>Actinomycetota</taxon>
        <taxon>Actinomycetes</taxon>
        <taxon>Streptosporangiales</taxon>
        <taxon>Nocardiopsidaceae</taxon>
        <taxon>Nocardiopsis</taxon>
    </lineage>
</organism>
<keyword evidence="1" id="KW-0732">Signal</keyword>
<dbReference type="InterPro" id="IPR036291">
    <property type="entry name" value="NAD(P)-bd_dom_sf"/>
</dbReference>
<accession>A0A7K2IRW6</accession>
<feature type="domain" description="NADPH-dependent reductive aminase-like C-terminal" evidence="3">
    <location>
        <begin position="161"/>
        <end position="287"/>
    </location>
</feature>
<sequence>MTSKRPVTIIGLGAMGTALAEAYLNAGHPTTVWNRTAKRMEPLVAQGAIGAATAAEAVEANDLVIACLSGYEATMEALAEAKPAGRTLVTLNSGTPRGARAMAEWAAEREVRFLGGAVKNVPSAVGLPDTLLYYSGDRDVFDEYEETLRVMGGDTVHLGADPDLAALHELGVGGILLPSLLGFYQGAALVGSRGVTARSIVPYATKWLEMIIALLPEQARRIDERDYGEPESALGLFYDTIPGDHEIGVEGNLDVEWHRPIHDLLQRAVDLGHHDDSIAALVEVLKKEEDSE</sequence>
<reference evidence="4 5" key="1">
    <citation type="journal article" date="2019" name="Nat. Commun.">
        <title>The antimicrobial potential of Streptomyces from insect microbiomes.</title>
        <authorList>
            <person name="Chevrette M.G."/>
            <person name="Carlson C.M."/>
            <person name="Ortega H.E."/>
            <person name="Thomas C."/>
            <person name="Ananiev G.E."/>
            <person name="Barns K.J."/>
            <person name="Book A.J."/>
            <person name="Cagnazzo J."/>
            <person name="Carlos C."/>
            <person name="Flanigan W."/>
            <person name="Grubbs K.J."/>
            <person name="Horn H.A."/>
            <person name="Hoffmann F.M."/>
            <person name="Klassen J.L."/>
            <person name="Knack J.J."/>
            <person name="Lewin G.R."/>
            <person name="McDonald B.R."/>
            <person name="Muller L."/>
            <person name="Melo W.G.P."/>
            <person name="Pinto-Tomas A.A."/>
            <person name="Schmitz A."/>
            <person name="Wendt-Pienkowski E."/>
            <person name="Wildman S."/>
            <person name="Zhao M."/>
            <person name="Zhang F."/>
            <person name="Bugni T.S."/>
            <person name="Andes D.R."/>
            <person name="Pupo M.T."/>
            <person name="Currie C.R."/>
        </authorList>
    </citation>
    <scope>NUCLEOTIDE SEQUENCE [LARGE SCALE GENOMIC DNA]</scope>
    <source>
        <strain evidence="4 5">SID5840</strain>
    </source>
</reference>
<evidence type="ECO:0000313" key="4">
    <source>
        <dbReference type="EMBL" id="MYR32720.1"/>
    </source>
</evidence>
<dbReference type="InterPro" id="IPR006115">
    <property type="entry name" value="6PGDH_NADP-bd"/>
</dbReference>
<dbReference type="GO" id="GO:0016491">
    <property type="term" value="F:oxidoreductase activity"/>
    <property type="evidence" value="ECO:0007669"/>
    <property type="project" value="UniProtKB-KW"/>
</dbReference>
<evidence type="ECO:0000259" key="3">
    <source>
        <dbReference type="Pfam" id="PF21761"/>
    </source>
</evidence>
<proteinExistence type="predicted"/>
<dbReference type="AlphaFoldDB" id="A0A7K2IRW6"/>
<dbReference type="InterPro" id="IPR048666">
    <property type="entry name" value="RedAm-like_C"/>
</dbReference>
<dbReference type="Pfam" id="PF03446">
    <property type="entry name" value="NAD_binding_2"/>
    <property type="match status" value="1"/>
</dbReference>